<evidence type="ECO:0000256" key="1">
    <source>
        <dbReference type="SAM" id="MobiDB-lite"/>
    </source>
</evidence>
<feature type="region of interest" description="Disordered" evidence="1">
    <location>
        <begin position="1"/>
        <end position="24"/>
    </location>
</feature>
<dbReference type="Proteomes" id="UP001149090">
    <property type="component" value="Unassembled WGS sequence"/>
</dbReference>
<dbReference type="EMBL" id="JAPDFW010000074">
    <property type="protein sequence ID" value="KAJ5073527.1"/>
    <property type="molecule type" value="Genomic_DNA"/>
</dbReference>
<keyword evidence="2" id="KW-1133">Transmembrane helix</keyword>
<evidence type="ECO:0000256" key="2">
    <source>
        <dbReference type="SAM" id="Phobius"/>
    </source>
</evidence>
<organism evidence="3 4">
    <name type="scientific">Anaeramoeba ignava</name>
    <name type="common">Anaerobic marine amoeba</name>
    <dbReference type="NCBI Taxonomy" id="1746090"/>
    <lineage>
        <taxon>Eukaryota</taxon>
        <taxon>Metamonada</taxon>
        <taxon>Anaeramoebidae</taxon>
        <taxon>Anaeramoeba</taxon>
    </lineage>
</organism>
<accession>A0A9Q0RAW4</accession>
<feature type="transmembrane region" description="Helical" evidence="2">
    <location>
        <begin position="58"/>
        <end position="80"/>
    </location>
</feature>
<name>A0A9Q0RAW4_ANAIG</name>
<keyword evidence="2" id="KW-0472">Membrane</keyword>
<sequence length="81" mass="9338">MNTNETTETVLRNNEKQDLEDKDESTLIQKLESSDDYDPILSPKKAIKNMNFCLAQKIIIFFAFLSVIIFIIVIAIRALME</sequence>
<comment type="caution">
    <text evidence="3">The sequence shown here is derived from an EMBL/GenBank/DDBJ whole genome shotgun (WGS) entry which is preliminary data.</text>
</comment>
<evidence type="ECO:0000313" key="3">
    <source>
        <dbReference type="EMBL" id="KAJ5073527.1"/>
    </source>
</evidence>
<gene>
    <name evidence="3" type="ORF">M0811_08644</name>
</gene>
<proteinExistence type="predicted"/>
<feature type="compositionally biased region" description="Polar residues" evidence="1">
    <location>
        <begin position="1"/>
        <end position="12"/>
    </location>
</feature>
<keyword evidence="4" id="KW-1185">Reference proteome</keyword>
<reference evidence="3" key="1">
    <citation type="submission" date="2022-10" db="EMBL/GenBank/DDBJ databases">
        <title>Novel sulphate-reducing endosymbionts in the free-living metamonad Anaeramoeba.</title>
        <authorList>
            <person name="Jerlstrom-Hultqvist J."/>
            <person name="Cepicka I."/>
            <person name="Gallot-Lavallee L."/>
            <person name="Salas-Leiva D."/>
            <person name="Curtis B.A."/>
            <person name="Zahonova K."/>
            <person name="Pipaliya S."/>
            <person name="Dacks J."/>
            <person name="Roger A.J."/>
        </authorList>
    </citation>
    <scope>NUCLEOTIDE SEQUENCE</scope>
    <source>
        <strain evidence="3">BMAN</strain>
    </source>
</reference>
<keyword evidence="2" id="KW-0812">Transmembrane</keyword>
<dbReference type="AlphaFoldDB" id="A0A9Q0RAW4"/>
<evidence type="ECO:0000313" key="4">
    <source>
        <dbReference type="Proteomes" id="UP001149090"/>
    </source>
</evidence>
<protein>
    <submittedName>
        <fullName evidence="3">Uncharacterized protein</fullName>
    </submittedName>
</protein>